<gene>
    <name evidence="1" type="ORF">Tci_026381</name>
</gene>
<comment type="caution">
    <text evidence="1">The sequence shown here is derived from an EMBL/GenBank/DDBJ whole genome shotgun (WGS) entry which is preliminary data.</text>
</comment>
<organism evidence="1">
    <name type="scientific">Tanacetum cinerariifolium</name>
    <name type="common">Dalmatian daisy</name>
    <name type="synonym">Chrysanthemum cinerariifolium</name>
    <dbReference type="NCBI Taxonomy" id="118510"/>
    <lineage>
        <taxon>Eukaryota</taxon>
        <taxon>Viridiplantae</taxon>
        <taxon>Streptophyta</taxon>
        <taxon>Embryophyta</taxon>
        <taxon>Tracheophyta</taxon>
        <taxon>Spermatophyta</taxon>
        <taxon>Magnoliopsida</taxon>
        <taxon>eudicotyledons</taxon>
        <taxon>Gunneridae</taxon>
        <taxon>Pentapetalae</taxon>
        <taxon>asterids</taxon>
        <taxon>campanulids</taxon>
        <taxon>Asterales</taxon>
        <taxon>Asteraceae</taxon>
        <taxon>Asteroideae</taxon>
        <taxon>Anthemideae</taxon>
        <taxon>Anthemidinae</taxon>
        <taxon>Tanacetum</taxon>
    </lineage>
</organism>
<sequence length="378" mass="41838">MQPEGRKYVTIVRHNQTGHTVSYDQLYGSLVQFEPHIQASNAKRVAKNHDPLALIAQSNAFSWSHASPSYSNSPQPYYVTQPSSVNDYEEDYQVELQGDSQEDKLTTAIVLLARAIIQKFSTPTNNRLHTSSNIRKQAVIQDGRVDIQTKNAGYGGNGNRNAGRQTGIKHLMQETYSNHDGSNSMTEPIYDAKAINEVNALHEAHEQVNHVQRKTIIDASDDDQIDSNIIFDDPNVENNGGTSEHDSNDHDEYHNIQILAYNTTNKVYDPFLKAGLGYKNPELLKKAIAAQPKIYHGEMLYIPKLKFDSPDSEETLEDAEESRLKMRNKMVMVVVDDGDVVDGVTSAVMAATVVEVMLYGVAAMGCGGDGDVVAAVVR</sequence>
<name>A0A6L2KXK9_TANCI</name>
<dbReference type="AlphaFoldDB" id="A0A6L2KXK9"/>
<dbReference type="EMBL" id="BKCJ010003326">
    <property type="protein sequence ID" value="GEU54403.1"/>
    <property type="molecule type" value="Genomic_DNA"/>
</dbReference>
<reference evidence="1" key="1">
    <citation type="journal article" date="2019" name="Sci. Rep.">
        <title>Draft genome of Tanacetum cinerariifolium, the natural source of mosquito coil.</title>
        <authorList>
            <person name="Yamashiro T."/>
            <person name="Shiraishi A."/>
            <person name="Satake H."/>
            <person name="Nakayama K."/>
        </authorList>
    </citation>
    <scope>NUCLEOTIDE SEQUENCE</scope>
</reference>
<accession>A0A6L2KXK9</accession>
<evidence type="ECO:0000313" key="1">
    <source>
        <dbReference type="EMBL" id="GEU54403.1"/>
    </source>
</evidence>
<protein>
    <submittedName>
        <fullName evidence="1">Uncharacterized protein</fullName>
    </submittedName>
</protein>
<proteinExistence type="predicted"/>